<comment type="pathway">
    <text evidence="1 4">Protein modification; protein ubiquitination.</text>
</comment>
<dbReference type="PANTHER" id="PTHR22849:SF24">
    <property type="entry name" value="E3 UBIQUITIN-PROTEIN LIGASE PUB24"/>
    <property type="match status" value="1"/>
</dbReference>
<proteinExistence type="predicted"/>
<evidence type="ECO:0000256" key="4">
    <source>
        <dbReference type="RuleBase" id="RU369093"/>
    </source>
</evidence>
<keyword evidence="3 4" id="KW-0833">Ubl conjugation pathway</keyword>
<sequence>MAETEYNRDIIEHWLLTCKNTTSPVTQQPLPPDSDLTPNHTLRHLIQSWCIENASLGVDRILTPKPFLDKSHCSKLTKQLWHPDSKMKYLQELDFLAAKNERNMMFMVEIGLPRALFSFVVKCFEQNCIYGIEEALRVLFSFRFHPLKQRFLFEKTIRLSDH</sequence>
<dbReference type="InterPro" id="IPR003613">
    <property type="entry name" value="Ubox_domain"/>
</dbReference>
<dbReference type="Proteomes" id="UP001472677">
    <property type="component" value="Unassembled WGS sequence"/>
</dbReference>
<evidence type="ECO:0000256" key="2">
    <source>
        <dbReference type="ARBA" id="ARBA00022679"/>
    </source>
</evidence>
<dbReference type="Pfam" id="PF04564">
    <property type="entry name" value="U-box"/>
    <property type="match status" value="1"/>
</dbReference>
<evidence type="ECO:0000256" key="3">
    <source>
        <dbReference type="ARBA" id="ARBA00022786"/>
    </source>
</evidence>
<feature type="domain" description="U-box" evidence="5">
    <location>
        <begin position="1"/>
        <end position="56"/>
    </location>
</feature>
<dbReference type="InterPro" id="IPR013083">
    <property type="entry name" value="Znf_RING/FYVE/PHD"/>
</dbReference>
<comment type="caution">
    <text evidence="6">The sequence shown here is derived from an EMBL/GenBank/DDBJ whole genome shotgun (WGS) entry which is preliminary data.</text>
</comment>
<dbReference type="SMART" id="SM00504">
    <property type="entry name" value="Ubox"/>
    <property type="match status" value="1"/>
</dbReference>
<comment type="function">
    <text evidence="4">Functions as an E3 ubiquitin ligase.</text>
</comment>
<dbReference type="EMBL" id="JBBPBM010000030">
    <property type="protein sequence ID" value="KAK8535587.1"/>
    <property type="molecule type" value="Genomic_DNA"/>
</dbReference>
<keyword evidence="2 4" id="KW-0808">Transferase</keyword>
<evidence type="ECO:0000256" key="1">
    <source>
        <dbReference type="ARBA" id="ARBA00004906"/>
    </source>
</evidence>
<comment type="catalytic activity">
    <reaction evidence="4">
        <text>S-ubiquitinyl-[E2 ubiquitin-conjugating enzyme]-L-cysteine + [acceptor protein]-L-lysine = [E2 ubiquitin-conjugating enzyme]-L-cysteine + N(6)-ubiquitinyl-[acceptor protein]-L-lysine.</text>
        <dbReference type="EC" id="2.3.2.27"/>
    </reaction>
</comment>
<protein>
    <recommendedName>
        <fullName evidence="4 5">U-box domain-containing protein</fullName>
        <ecNumber evidence="4">2.3.2.27</ecNumber>
    </recommendedName>
    <alternativeName>
        <fullName evidence="4">RING-type E3 ubiquitin transferase PUB</fullName>
    </alternativeName>
</protein>
<dbReference type="Gene3D" id="3.30.40.10">
    <property type="entry name" value="Zinc/RING finger domain, C3HC4 (zinc finger)"/>
    <property type="match status" value="1"/>
</dbReference>
<gene>
    <name evidence="6" type="ORF">V6N12_057103</name>
</gene>
<reference evidence="6 7" key="1">
    <citation type="journal article" date="2024" name="G3 (Bethesda)">
        <title>Genome assembly of Hibiscus sabdariffa L. provides insights into metabolisms of medicinal natural products.</title>
        <authorList>
            <person name="Kim T."/>
        </authorList>
    </citation>
    <scope>NUCLEOTIDE SEQUENCE [LARGE SCALE GENOMIC DNA]</scope>
    <source>
        <strain evidence="6">TK-2024</strain>
        <tissue evidence="6">Old leaves</tissue>
    </source>
</reference>
<evidence type="ECO:0000313" key="6">
    <source>
        <dbReference type="EMBL" id="KAK8535587.1"/>
    </source>
</evidence>
<evidence type="ECO:0000259" key="5">
    <source>
        <dbReference type="PROSITE" id="PS51698"/>
    </source>
</evidence>
<evidence type="ECO:0000313" key="7">
    <source>
        <dbReference type="Proteomes" id="UP001472677"/>
    </source>
</evidence>
<accession>A0ABR2DD56</accession>
<dbReference type="PANTHER" id="PTHR22849">
    <property type="entry name" value="WDSAM1 PROTEIN"/>
    <property type="match status" value="1"/>
</dbReference>
<dbReference type="InterPro" id="IPR045185">
    <property type="entry name" value="PUB22/23/24-like"/>
</dbReference>
<dbReference type="EC" id="2.3.2.27" evidence="4"/>
<dbReference type="SUPFAM" id="SSF57850">
    <property type="entry name" value="RING/U-box"/>
    <property type="match status" value="1"/>
</dbReference>
<keyword evidence="7" id="KW-1185">Reference proteome</keyword>
<organism evidence="6 7">
    <name type="scientific">Hibiscus sabdariffa</name>
    <name type="common">roselle</name>
    <dbReference type="NCBI Taxonomy" id="183260"/>
    <lineage>
        <taxon>Eukaryota</taxon>
        <taxon>Viridiplantae</taxon>
        <taxon>Streptophyta</taxon>
        <taxon>Embryophyta</taxon>
        <taxon>Tracheophyta</taxon>
        <taxon>Spermatophyta</taxon>
        <taxon>Magnoliopsida</taxon>
        <taxon>eudicotyledons</taxon>
        <taxon>Gunneridae</taxon>
        <taxon>Pentapetalae</taxon>
        <taxon>rosids</taxon>
        <taxon>malvids</taxon>
        <taxon>Malvales</taxon>
        <taxon>Malvaceae</taxon>
        <taxon>Malvoideae</taxon>
        <taxon>Hibiscus</taxon>
    </lineage>
</organism>
<dbReference type="PROSITE" id="PS51698">
    <property type="entry name" value="U_BOX"/>
    <property type="match status" value="1"/>
</dbReference>
<name>A0ABR2DD56_9ROSI</name>